<evidence type="ECO:0000259" key="2">
    <source>
        <dbReference type="Pfam" id="PF13660"/>
    </source>
</evidence>
<dbReference type="InterPro" id="IPR025286">
    <property type="entry name" value="MOFRL_assoc_dom"/>
</dbReference>
<evidence type="ECO:0000259" key="1">
    <source>
        <dbReference type="Pfam" id="PF05161"/>
    </source>
</evidence>
<dbReference type="Pfam" id="PF05161">
    <property type="entry name" value="MOFRL"/>
    <property type="match status" value="1"/>
</dbReference>
<dbReference type="Proteomes" id="UP001061452">
    <property type="component" value="Unassembled WGS sequence"/>
</dbReference>
<protein>
    <submittedName>
        <fullName evidence="3">Glycerate dehydrogenase</fullName>
    </submittedName>
</protein>
<dbReference type="PANTHER" id="PTHR12227:SF0">
    <property type="entry name" value="GLYCERATE KINASE"/>
    <property type="match status" value="1"/>
</dbReference>
<name>A0ABQ0PDQ1_9PROT</name>
<dbReference type="EMBL" id="BAQJ01000003">
    <property type="protein sequence ID" value="GBQ64110.1"/>
    <property type="molecule type" value="Genomic_DNA"/>
</dbReference>
<dbReference type="Pfam" id="PF13660">
    <property type="entry name" value="DUF4147"/>
    <property type="match status" value="1"/>
</dbReference>
<dbReference type="InterPro" id="IPR039760">
    <property type="entry name" value="MOFRL_protein"/>
</dbReference>
<dbReference type="InterPro" id="IPR037035">
    <property type="entry name" value="GK-like_C_sf"/>
</dbReference>
<dbReference type="InterPro" id="IPR038614">
    <property type="entry name" value="GK_N_sf"/>
</dbReference>
<organism evidence="3 4">
    <name type="scientific">Komagataeibacter intermedius NRIC 0521</name>
    <dbReference type="NCBI Taxonomy" id="1307934"/>
    <lineage>
        <taxon>Bacteria</taxon>
        <taxon>Pseudomonadati</taxon>
        <taxon>Pseudomonadota</taxon>
        <taxon>Alphaproteobacteria</taxon>
        <taxon>Acetobacterales</taxon>
        <taxon>Acetobacteraceae</taxon>
        <taxon>Komagataeibacter</taxon>
    </lineage>
</organism>
<comment type="caution">
    <text evidence="3">The sequence shown here is derived from an EMBL/GenBank/DDBJ whole genome shotgun (WGS) entry which is preliminary data.</text>
</comment>
<gene>
    <name evidence="3" type="ORF">AA0521_0094</name>
</gene>
<keyword evidence="4" id="KW-1185">Reference proteome</keyword>
<feature type="domain" description="MOFRL-associated" evidence="2">
    <location>
        <begin position="34"/>
        <end position="254"/>
    </location>
</feature>
<dbReference type="Gene3D" id="3.40.50.10180">
    <property type="entry name" value="Glycerate kinase, MOFRL-like N-terminal domain"/>
    <property type="match status" value="1"/>
</dbReference>
<dbReference type="InterPro" id="IPR007835">
    <property type="entry name" value="MOFRL"/>
</dbReference>
<sequence length="445" mass="46220">MDTVMNDTTIHPFSATARTTMATDWTDGRARTTLRGILDAAIRSAMPDVVLARYLPPRPKGKCVVVGAGKAAAAMAAALEQAWPDVDLTGCVVTRDGHMAPTRRIRVLEAAHPVPDSRSEAAARAMMSEVAGLGPDDLVIALISGGGSALLELPKDGLTLDDIRVVNRALLHSGASIRDMNVVRRHLSAIKGGGLAAAASPARVVTLAISDVPGDDPLTIASGPTVADPTTAADARSIIAHYGITVPDAVRRVLMQPPVNGTLSPRNRYTLVSTPFMALQAAASVAREYGLTPLVLGDALEGESRDAGTLMAGIALSARQHGMPVAGPAVLLSGGETTVTIRPDQPTPGHGGRNTEFLLSMANALQGREGIWAIAADSDGIDGTEDAAGAIITPTTLSRARALGCDPRAYLRAHDSYTLFQQTGDLIMTGPTLTNVNDIRAVLVV</sequence>
<proteinExistence type="predicted"/>
<evidence type="ECO:0000313" key="3">
    <source>
        <dbReference type="EMBL" id="GBQ64110.1"/>
    </source>
</evidence>
<evidence type="ECO:0000313" key="4">
    <source>
        <dbReference type="Proteomes" id="UP001061452"/>
    </source>
</evidence>
<reference evidence="3" key="1">
    <citation type="submission" date="2013-04" db="EMBL/GenBank/DDBJ databases">
        <title>The genome sequencing project of 58 acetic acid bacteria.</title>
        <authorList>
            <person name="Okamoto-Kainuma A."/>
            <person name="Ishikawa M."/>
            <person name="Umino S."/>
            <person name="Koizumi Y."/>
            <person name="Shiwa Y."/>
            <person name="Yoshikawa H."/>
            <person name="Matsutani M."/>
            <person name="Matsushita K."/>
        </authorList>
    </citation>
    <scope>NUCLEOTIDE SEQUENCE</scope>
    <source>
        <strain evidence="3">NRIC 0521</strain>
    </source>
</reference>
<dbReference type="SUPFAM" id="SSF82544">
    <property type="entry name" value="GckA/TtuD-like"/>
    <property type="match status" value="1"/>
</dbReference>
<accession>A0ABQ0PDQ1</accession>
<dbReference type="PANTHER" id="PTHR12227">
    <property type="entry name" value="GLYCERATE KINASE"/>
    <property type="match status" value="1"/>
</dbReference>
<dbReference type="Gene3D" id="3.40.1480.10">
    <property type="entry name" value="MOFRL domain"/>
    <property type="match status" value="1"/>
</dbReference>
<feature type="domain" description="MOFRL" evidence="1">
    <location>
        <begin position="330"/>
        <end position="438"/>
    </location>
</feature>